<dbReference type="InterPro" id="IPR032319">
    <property type="entry name" value="CLP1_P"/>
</dbReference>
<sequence>MLLLVGPTDVGKSTLAQRLLEKAGEAYLLDLDPGQGALPGAFTLFRYREGTLTPLRRYLLGSLSPAGLEARAVVGALRLARLIPPGSPAVADTDGLLHPGFRLLQAEALVPAEVLVLGAEGLYRALAWRKDLRVRLAPPLPGARRKTPAERRQNRLARLLAHFQEARPRSLPLEGQGEAGRLYGLLDGQGFLLGYGRLLAWEAGEGLFLTPASGEVAKVVPTRLLSPFAPATLPGAGEAP</sequence>
<dbReference type="SUPFAM" id="SSF52540">
    <property type="entry name" value="P-loop containing nucleoside triphosphate hydrolases"/>
    <property type="match status" value="1"/>
</dbReference>
<keyword evidence="3" id="KW-1185">Reference proteome</keyword>
<feature type="domain" description="Clp1 P-loop" evidence="1">
    <location>
        <begin position="6"/>
        <end position="164"/>
    </location>
</feature>
<dbReference type="Pfam" id="PF16575">
    <property type="entry name" value="CLP1_P"/>
    <property type="match status" value="1"/>
</dbReference>
<accession>A0A4Q9B7U4</accession>
<dbReference type="EMBL" id="SIJL01000003">
    <property type="protein sequence ID" value="TBH21223.1"/>
    <property type="molecule type" value="Genomic_DNA"/>
</dbReference>
<dbReference type="Gene3D" id="3.40.50.300">
    <property type="entry name" value="P-loop containing nucleotide triphosphate hydrolases"/>
    <property type="match status" value="1"/>
</dbReference>
<protein>
    <recommendedName>
        <fullName evidence="1">Clp1 P-loop domain-containing protein</fullName>
    </recommendedName>
</protein>
<dbReference type="Proteomes" id="UP000292858">
    <property type="component" value="Unassembled WGS sequence"/>
</dbReference>
<name>A0A4Q9B7U4_9DEIN</name>
<evidence type="ECO:0000313" key="3">
    <source>
        <dbReference type="Proteomes" id="UP000292858"/>
    </source>
</evidence>
<evidence type="ECO:0000259" key="1">
    <source>
        <dbReference type="Pfam" id="PF16575"/>
    </source>
</evidence>
<dbReference type="InterPro" id="IPR027417">
    <property type="entry name" value="P-loop_NTPase"/>
</dbReference>
<dbReference type="OrthoDB" id="31628at2"/>
<reference evidence="2 3" key="1">
    <citation type="submission" date="2019-02" db="EMBL/GenBank/DDBJ databases">
        <title>Thermus sp. a novel from hot spring.</title>
        <authorList>
            <person name="Zhao Z."/>
        </authorList>
    </citation>
    <scope>NUCLEOTIDE SEQUENCE [LARGE SCALE GENOMIC DNA]</scope>
    <source>
        <strain evidence="2 3">CFH 72773T</strain>
    </source>
</reference>
<proteinExistence type="predicted"/>
<dbReference type="AlphaFoldDB" id="A0A4Q9B7U4"/>
<dbReference type="RefSeq" id="WP_130840716.1">
    <property type="nucleotide sequence ID" value="NZ_SIJL01000003.1"/>
</dbReference>
<organism evidence="2 3">
    <name type="scientific">Thermus thermamylovorans</name>
    <dbReference type="NCBI Taxonomy" id="2509362"/>
    <lineage>
        <taxon>Bacteria</taxon>
        <taxon>Thermotogati</taxon>
        <taxon>Deinococcota</taxon>
        <taxon>Deinococci</taxon>
        <taxon>Thermales</taxon>
        <taxon>Thermaceae</taxon>
        <taxon>Thermus</taxon>
    </lineage>
</organism>
<gene>
    <name evidence="2" type="ORF">ETP66_03650</name>
</gene>
<evidence type="ECO:0000313" key="2">
    <source>
        <dbReference type="EMBL" id="TBH21223.1"/>
    </source>
</evidence>
<comment type="caution">
    <text evidence="2">The sequence shown here is derived from an EMBL/GenBank/DDBJ whole genome shotgun (WGS) entry which is preliminary data.</text>
</comment>